<dbReference type="PROSITE" id="PS50176">
    <property type="entry name" value="ARM_REPEAT"/>
    <property type="match status" value="1"/>
</dbReference>
<dbReference type="Gene3D" id="1.25.10.10">
    <property type="entry name" value="Leucine-rich Repeat Variant"/>
    <property type="match status" value="3"/>
</dbReference>
<dbReference type="EMBL" id="AP019866">
    <property type="protein sequence ID" value="BBM99776.1"/>
    <property type="molecule type" value="Genomic_DNA"/>
</dbReference>
<dbReference type="EC" id="2.3.2.27" evidence="3"/>
<dbReference type="GO" id="GO:0061630">
    <property type="term" value="F:ubiquitin protein ligase activity"/>
    <property type="evidence" value="ECO:0007669"/>
    <property type="project" value="UniProtKB-EC"/>
</dbReference>
<feature type="repeat" description="ARM" evidence="4">
    <location>
        <begin position="594"/>
        <end position="623"/>
    </location>
</feature>
<dbReference type="GO" id="GO:0016567">
    <property type="term" value="P:protein ubiquitination"/>
    <property type="evidence" value="ECO:0007669"/>
    <property type="project" value="UniProtKB-UniPathway"/>
</dbReference>
<dbReference type="Proteomes" id="UP000077202">
    <property type="component" value="Unassembled WGS sequence"/>
</dbReference>
<keyword evidence="5" id="KW-0732">Signal</keyword>
<dbReference type="AlphaFoldDB" id="A0A176WPC7"/>
<feature type="domain" description="U-box" evidence="6">
    <location>
        <begin position="261"/>
        <end position="339"/>
    </location>
</feature>
<evidence type="ECO:0000256" key="3">
    <source>
        <dbReference type="ARBA" id="ARBA00012483"/>
    </source>
</evidence>
<evidence type="ECO:0000256" key="2">
    <source>
        <dbReference type="ARBA" id="ARBA00004906"/>
    </source>
</evidence>
<keyword evidence="9" id="KW-1185">Reference proteome</keyword>
<sequence>MEPFTIALALIPIGSLLTSLSKEVLNTAIAAQDVAVEKENFKTLARFLKDVQCVLIDFQRQNLSDSSAMRAALENMKVNVLEAQKVLKDTDGKSRFLLLINSRKLVKSAQKATRNIGEALQLLLAAGSEVQMDICDHAYRLKEMMVTAEFQASADQTRVMNSLEKGLQEHKTDQTFANNILRQIAQAVGLSQDHNTMKLELETFKREAEEVALKKQDQERAFMEQVIAILDRAEAVSPPEDPILKYRKLVQKASRAGGQLPPYPSFLCPLTKEVMKDPVILGCTEKTYEKSAILEHFDGQSEGSCTDPESGQILVKKELRPNNSLRAGIEEWDALNKIIRIREAKESLLCAVTSKQKSALEDLDRLCEMKAEYKYWIAAEGILEAILHLWTASRLVPKEFRELSLSTMTMIVTNIDLNRERMVDAGGLTPIIKSLIHTYHQSSAVALLFELSKNKQACDMIPEVKGAILSLATVFLQRDIESDVREKVRVILERLSEVDENVQAMAMANLVDPLISRLATGPDTTKVCLSNFLAERVRESDVNPDNKTLLAEGAVIQLATMLKSSKFALKSSALAALRNLSSWRNMKSHISESGAVADVLLLLKNTNNQLQIRESAAMVVLNLCSEDGAKYIAEVGEKHIPVSQVVPLLLNPGGVSSSVLRIRTLRALLGLSKDKEARKFIQDETSVQFLFAEVWGSDRDARRCSLKILMGLAQNEGAEQVFDQLQRTKGEADLVKLMTDVDEDAQASVAGILANLPLGREQLTASILAAGVVPATVSLINSEVEEVQAKALATLRRFTDSDVETQKAAASLDVHTRLIELLRTGAPRSQAGAAYVLRNFSRSTPKLVSEVQAAGWTCALKRRPRLCRVHGGKCSVKSTFCLVAAGAVGPLVSLLGSDDTDWGAGEAGDAALDTLETLVGGDDIVHSGAIALHEVHGIQPLFGLLRHEEHAERAVLMLEHIFKVPTMKEEYRRSASLPLRELAAPPNSTVLRTRAARLLASIDTANMHPHSATHR</sequence>
<name>A0A176WPC7_MARPO</name>
<dbReference type="InterPro" id="IPR013083">
    <property type="entry name" value="Znf_RING/FYVE/PHD"/>
</dbReference>
<dbReference type="Pfam" id="PF04564">
    <property type="entry name" value="U-box"/>
    <property type="match status" value="1"/>
</dbReference>
<comment type="catalytic activity">
    <reaction evidence="1">
        <text>S-ubiquitinyl-[E2 ubiquitin-conjugating enzyme]-L-cysteine + [acceptor protein]-L-lysine = [E2 ubiquitin-conjugating enzyme]-L-cysteine + N(6)-ubiquitinyl-[acceptor protein]-L-lysine.</text>
        <dbReference type="EC" id="2.3.2.27"/>
    </reaction>
</comment>
<dbReference type="PANTHER" id="PTHR45958:SF15">
    <property type="entry name" value="RING-TYPE E3 UBIQUITIN TRANSFERASE"/>
    <property type="match status" value="1"/>
</dbReference>
<dbReference type="SMART" id="SM00185">
    <property type="entry name" value="ARM"/>
    <property type="match status" value="4"/>
</dbReference>
<evidence type="ECO:0000256" key="1">
    <source>
        <dbReference type="ARBA" id="ARBA00000900"/>
    </source>
</evidence>
<evidence type="ECO:0000256" key="4">
    <source>
        <dbReference type="PROSITE-ProRule" id="PRU00259"/>
    </source>
</evidence>
<dbReference type="PANTHER" id="PTHR45958">
    <property type="entry name" value="RING-TYPE E3 UBIQUITIN TRANSFERASE"/>
    <property type="match status" value="1"/>
</dbReference>
<evidence type="ECO:0000313" key="10">
    <source>
        <dbReference type="Proteomes" id="UP001162541"/>
    </source>
</evidence>
<dbReference type="InterPro" id="IPR011989">
    <property type="entry name" value="ARM-like"/>
</dbReference>
<evidence type="ECO:0000313" key="9">
    <source>
        <dbReference type="Proteomes" id="UP000077202"/>
    </source>
</evidence>
<dbReference type="Proteomes" id="UP001162541">
    <property type="component" value="Chromosome 1"/>
</dbReference>
<dbReference type="UniPathway" id="UPA00143"/>
<comment type="pathway">
    <text evidence="2">Protein modification; protein ubiquitination.</text>
</comment>
<proteinExistence type="predicted"/>
<evidence type="ECO:0000313" key="8">
    <source>
        <dbReference type="EMBL" id="OAE34977.1"/>
    </source>
</evidence>
<dbReference type="InterPro" id="IPR000225">
    <property type="entry name" value="Armadillo"/>
</dbReference>
<feature type="chain" id="PRO_5042333834" description="RING-type E3 ubiquitin transferase" evidence="5">
    <location>
        <begin position="22"/>
        <end position="1015"/>
    </location>
</feature>
<organism evidence="8 9">
    <name type="scientific">Marchantia polymorpha subsp. ruderalis</name>
    <dbReference type="NCBI Taxonomy" id="1480154"/>
    <lineage>
        <taxon>Eukaryota</taxon>
        <taxon>Viridiplantae</taxon>
        <taxon>Streptophyta</taxon>
        <taxon>Embryophyta</taxon>
        <taxon>Marchantiophyta</taxon>
        <taxon>Marchantiopsida</taxon>
        <taxon>Marchantiidae</taxon>
        <taxon>Marchantiales</taxon>
        <taxon>Marchantiaceae</taxon>
        <taxon>Marchantia</taxon>
    </lineage>
</organism>
<dbReference type="InterPro" id="IPR003613">
    <property type="entry name" value="Ubox_domain"/>
</dbReference>
<evidence type="ECO:0000256" key="5">
    <source>
        <dbReference type="SAM" id="SignalP"/>
    </source>
</evidence>
<reference evidence="8 9" key="1">
    <citation type="submission" date="2016-03" db="EMBL/GenBank/DDBJ databases">
        <title>Mechanisms controlling the formation of the plant cell surface in tip-growing cells are functionally conserved among land plants.</title>
        <authorList>
            <person name="Honkanen S."/>
            <person name="Jones V.A."/>
            <person name="Morieri G."/>
            <person name="Champion C."/>
            <person name="Hetherington A.J."/>
            <person name="Kelly S."/>
            <person name="Saint-Marcoux D."/>
            <person name="Proust H."/>
            <person name="Prescott H."/>
            <person name="Dolan L."/>
        </authorList>
    </citation>
    <scope>NUCLEOTIDE SEQUENCE [LARGE SCALE GENOMIC DNA]</scope>
    <source>
        <strain evidence="9">cv. Tak-1 and cv. Tak-2</strain>
        <tissue evidence="8">Whole gametophyte</tissue>
    </source>
</reference>
<reference evidence="10" key="3">
    <citation type="journal article" date="2020" name="Curr. Biol.">
        <title>Chromatin organization in early land plants reveals an ancestral association between H3K27me3, transposons, and constitutive heterochromatin.</title>
        <authorList>
            <person name="Montgomery S.A."/>
            <person name="Tanizawa Y."/>
            <person name="Galik B."/>
            <person name="Wang N."/>
            <person name="Ito T."/>
            <person name="Mochizuki T."/>
            <person name="Akimcheva S."/>
            <person name="Bowman J.L."/>
            <person name="Cognat V."/>
            <person name="Marechal-Drouard L."/>
            <person name="Ekker H."/>
            <person name="Hong S.F."/>
            <person name="Kohchi T."/>
            <person name="Lin S.S."/>
            <person name="Liu L.D."/>
            <person name="Nakamura Y."/>
            <person name="Valeeva L.R."/>
            <person name="Shakirov E.V."/>
            <person name="Shippen D.E."/>
            <person name="Wei W.L."/>
            <person name="Yagura M."/>
            <person name="Yamaoka S."/>
            <person name="Yamato K.T."/>
            <person name="Liu C."/>
            <person name="Berger F."/>
        </authorList>
    </citation>
    <scope>NUCLEOTIDE SEQUENCE [LARGE SCALE GENOMIC DNA]</scope>
    <source>
        <strain evidence="10">Tak-1</strain>
    </source>
</reference>
<gene>
    <name evidence="8" type="ORF">AXG93_1864s1040</name>
    <name evidence="7" type="ORF">Mp_1g23740</name>
</gene>
<accession>A0A176WPC7</accession>
<evidence type="ECO:0000259" key="6">
    <source>
        <dbReference type="PROSITE" id="PS51698"/>
    </source>
</evidence>
<evidence type="ECO:0000313" key="7">
    <source>
        <dbReference type="EMBL" id="BBM99776.1"/>
    </source>
</evidence>
<dbReference type="Gene3D" id="3.30.40.10">
    <property type="entry name" value="Zinc/RING finger domain, C3HC4 (zinc finger)"/>
    <property type="match status" value="1"/>
</dbReference>
<dbReference type="InterPro" id="IPR052608">
    <property type="entry name" value="U-box_domain_protein"/>
</dbReference>
<protein>
    <recommendedName>
        <fullName evidence="3">RING-type E3 ubiquitin transferase</fullName>
        <ecNumber evidence="3">2.3.2.27</ecNumber>
    </recommendedName>
</protein>
<dbReference type="InterPro" id="IPR016024">
    <property type="entry name" value="ARM-type_fold"/>
</dbReference>
<feature type="signal peptide" evidence="5">
    <location>
        <begin position="1"/>
        <end position="21"/>
    </location>
</feature>
<reference evidence="7" key="2">
    <citation type="journal article" date="2019" name="Curr. Biol.">
        <title>Chromatin organization in early land plants reveals an ancestral association between H3K27me3, transposons, and constitutive heterochromatin.</title>
        <authorList>
            <person name="Montgomery S.A."/>
            <person name="Tanizawa Y."/>
            <person name="Galik B."/>
            <person name="Wang N."/>
            <person name="Ito T."/>
            <person name="Mochizuki T."/>
            <person name="Akimcheva S."/>
            <person name="Bowman J."/>
            <person name="Cognat V."/>
            <person name="Drouard L."/>
            <person name="Ekker H."/>
            <person name="Houng S."/>
            <person name="Kohchi T."/>
            <person name="Lin S."/>
            <person name="Liu L.D."/>
            <person name="Nakamura Y."/>
            <person name="Valeeva L.R."/>
            <person name="Shakirov E.V."/>
            <person name="Shippen D.E."/>
            <person name="Wei W."/>
            <person name="Yagura M."/>
            <person name="Yamaoka S."/>
            <person name="Yamato K.T."/>
            <person name="Liu C."/>
            <person name="Berger F."/>
        </authorList>
    </citation>
    <scope>NUCLEOTIDE SEQUENCE [LARGE SCALE GENOMIC DNA]</scope>
    <source>
        <strain evidence="7">Tak-1</strain>
    </source>
</reference>
<dbReference type="SUPFAM" id="SSF57850">
    <property type="entry name" value="RING/U-box"/>
    <property type="match status" value="1"/>
</dbReference>
<dbReference type="PROSITE" id="PS51698">
    <property type="entry name" value="U_BOX"/>
    <property type="match status" value="1"/>
</dbReference>
<dbReference type="EMBL" id="LVLJ01000293">
    <property type="protein sequence ID" value="OAE34977.1"/>
    <property type="molecule type" value="Genomic_DNA"/>
</dbReference>
<dbReference type="SMART" id="SM00504">
    <property type="entry name" value="Ubox"/>
    <property type="match status" value="1"/>
</dbReference>
<dbReference type="SUPFAM" id="SSF48371">
    <property type="entry name" value="ARM repeat"/>
    <property type="match status" value="2"/>
</dbReference>